<feature type="compositionally biased region" description="Basic and acidic residues" evidence="4">
    <location>
        <begin position="61"/>
        <end position="76"/>
    </location>
</feature>
<dbReference type="AlphaFoldDB" id="U6KU03"/>
<protein>
    <submittedName>
        <fullName evidence="5">Kelch motif domain-containing protein, putative</fullName>
    </submittedName>
</protein>
<dbReference type="InterPro" id="IPR015915">
    <property type="entry name" value="Kelch-typ_b-propeller"/>
</dbReference>
<dbReference type="OrthoDB" id="432528at2759"/>
<dbReference type="SUPFAM" id="SSF117281">
    <property type="entry name" value="Kelch motif"/>
    <property type="match status" value="2"/>
</dbReference>
<dbReference type="PANTHER" id="PTHR46093">
    <property type="entry name" value="ACYL-COA-BINDING DOMAIN-CONTAINING PROTEIN 5"/>
    <property type="match status" value="1"/>
</dbReference>
<dbReference type="VEuPathDB" id="ToxoDB:ETH2_1321900"/>
<keyword evidence="2" id="KW-0677">Repeat</keyword>
<dbReference type="OMA" id="HIDNASG"/>
<name>U6KU03_EIMTE</name>
<feature type="coiled-coil region" evidence="3">
    <location>
        <begin position="523"/>
        <end position="550"/>
    </location>
</feature>
<evidence type="ECO:0000313" key="6">
    <source>
        <dbReference type="Proteomes" id="UP000030747"/>
    </source>
</evidence>
<dbReference type="EMBL" id="HG674134">
    <property type="protein sequence ID" value="CDJ38960.1"/>
    <property type="molecule type" value="Genomic_DNA"/>
</dbReference>
<gene>
    <name evidence="5" type="ORF">ETH_00029095</name>
</gene>
<keyword evidence="6" id="KW-1185">Reference proteome</keyword>
<proteinExistence type="predicted"/>
<organism evidence="5 6">
    <name type="scientific">Eimeria tenella</name>
    <name type="common">Coccidian parasite</name>
    <dbReference type="NCBI Taxonomy" id="5802"/>
    <lineage>
        <taxon>Eukaryota</taxon>
        <taxon>Sar</taxon>
        <taxon>Alveolata</taxon>
        <taxon>Apicomplexa</taxon>
        <taxon>Conoidasida</taxon>
        <taxon>Coccidia</taxon>
        <taxon>Eucoccidiorida</taxon>
        <taxon>Eimeriorina</taxon>
        <taxon>Eimeriidae</taxon>
        <taxon>Eimeria</taxon>
    </lineage>
</organism>
<dbReference type="RefSeq" id="XP_013229715.1">
    <property type="nucleotide sequence ID" value="XM_013374261.1"/>
</dbReference>
<sequence>MSDISDFSESDFDKPPPPPPPKGGLTRGKTGKVPFPPTKNAAAAAAAKLGPSSSVEGLGADLKKGDNKDGAKDLRKAGSNVGGDKDKDKGGKTENEGEKKSSRPVGRRAGSGPQSQPSLDKATGVLSPPDFFISKIVHDGQCFTPRVGHCVVEAKGSVYLFGGENEEKTSSEDMIRFDPNTNDFELVDTKGSGPGPRRGASLTLWRQSPTSEASLLLFGGIDESQVAVSESWMFDLASRQWKEMAFKNKPEARHSHASVYHQQKGTLLVFGGQGAEGNVLQDAHILEGSSWRPLESATDTLAPCGRCGHSASLCELSNKFVVAVFGGDISGTGKGENDLWLYDIADDSWDVIDEYAGEPPCPRWKHAAAFFDNRLWIIGGTYAGWFRNYIMSDFFVFDFVAKCWFKCDVDPKDLGSHTDVGSLTVLPSSRAIFIFGGADQRGCPCADVYRLAPVCTTISLSGLRQDMQRTVAEVKQMRLEMDKTLQETGELKETVTQIASQTEAAEAKLQGVVDTASSASQQMADLVKAQQQLQASLKRIEESVAQAEASVKSFSNIEKRFGVMEVTVQEVLAKLEQKADISSLKAIAAKVGTASDDEEA</sequence>
<dbReference type="Proteomes" id="UP000030747">
    <property type="component" value="Unassembled WGS sequence"/>
</dbReference>
<reference evidence="5" key="2">
    <citation type="submission" date="2013-10" db="EMBL/GenBank/DDBJ databases">
        <authorList>
            <person name="Aslett M."/>
        </authorList>
    </citation>
    <scope>NUCLEOTIDE SEQUENCE [LARGE SCALE GENOMIC DNA]</scope>
    <source>
        <strain evidence="5">Houghton</strain>
    </source>
</reference>
<reference evidence="5" key="1">
    <citation type="submission" date="2013-10" db="EMBL/GenBank/DDBJ databases">
        <title>Genomic analysis of the causative agents of coccidiosis in chickens.</title>
        <authorList>
            <person name="Reid A.J."/>
            <person name="Blake D."/>
            <person name="Billington K."/>
            <person name="Browne H."/>
            <person name="Dunn M."/>
            <person name="Hung S."/>
            <person name="Kawahara F."/>
            <person name="Miranda-Saavedra D."/>
            <person name="Mourier T."/>
            <person name="Nagra H."/>
            <person name="Otto T.D."/>
            <person name="Rawlings N."/>
            <person name="Sanchez A."/>
            <person name="Sanders M."/>
            <person name="Subramaniam C."/>
            <person name="Tay Y."/>
            <person name="Dear P."/>
            <person name="Doerig C."/>
            <person name="Gruber A."/>
            <person name="Parkinson J."/>
            <person name="Shirley M."/>
            <person name="Wan K.L."/>
            <person name="Berriman M."/>
            <person name="Tomley F."/>
            <person name="Pain A."/>
        </authorList>
    </citation>
    <scope>NUCLEOTIDE SEQUENCE [LARGE SCALE GENOMIC DNA]</scope>
    <source>
        <strain evidence="5">Houghton</strain>
    </source>
</reference>
<feature type="region of interest" description="Disordered" evidence="4">
    <location>
        <begin position="1"/>
        <end position="124"/>
    </location>
</feature>
<keyword evidence="3" id="KW-0175">Coiled coil</keyword>
<evidence type="ECO:0000313" key="5">
    <source>
        <dbReference type="EMBL" id="CDJ38960.1"/>
    </source>
</evidence>
<dbReference type="GeneID" id="25254912"/>
<evidence type="ECO:0000256" key="2">
    <source>
        <dbReference type="ARBA" id="ARBA00022737"/>
    </source>
</evidence>
<accession>U6KU03</accession>
<keyword evidence="1" id="KW-0880">Kelch repeat</keyword>
<dbReference type="InterPro" id="IPR006652">
    <property type="entry name" value="Kelch_1"/>
</dbReference>
<feature type="compositionally biased region" description="Acidic residues" evidence="4">
    <location>
        <begin position="1"/>
        <end position="10"/>
    </location>
</feature>
<dbReference type="PANTHER" id="PTHR46093:SF18">
    <property type="entry name" value="FIBRONECTIN TYPE-III DOMAIN-CONTAINING PROTEIN"/>
    <property type="match status" value="1"/>
</dbReference>
<evidence type="ECO:0000256" key="4">
    <source>
        <dbReference type="SAM" id="MobiDB-lite"/>
    </source>
</evidence>
<feature type="compositionally biased region" description="Basic and acidic residues" evidence="4">
    <location>
        <begin position="83"/>
        <end position="101"/>
    </location>
</feature>
<dbReference type="Pfam" id="PF24681">
    <property type="entry name" value="Kelch_KLHDC2_KLHL20_DRC7"/>
    <property type="match status" value="1"/>
</dbReference>
<dbReference type="VEuPathDB" id="ToxoDB:ETH_00029095"/>
<evidence type="ECO:0000256" key="3">
    <source>
        <dbReference type="SAM" id="Coils"/>
    </source>
</evidence>
<dbReference type="Pfam" id="PF01344">
    <property type="entry name" value="Kelch_1"/>
    <property type="match status" value="1"/>
</dbReference>
<dbReference type="Gene3D" id="2.120.10.80">
    <property type="entry name" value="Kelch-type beta propeller"/>
    <property type="match status" value="2"/>
</dbReference>
<evidence type="ECO:0000256" key="1">
    <source>
        <dbReference type="ARBA" id="ARBA00022441"/>
    </source>
</evidence>
<feature type="coiled-coil region" evidence="3">
    <location>
        <begin position="460"/>
        <end position="487"/>
    </location>
</feature>